<evidence type="ECO:0000313" key="2">
    <source>
        <dbReference type="EMBL" id="ALG07071.1"/>
    </source>
</evidence>
<feature type="domain" description="DUF1996" evidence="1">
    <location>
        <begin position="58"/>
        <end position="262"/>
    </location>
</feature>
<evidence type="ECO:0000259" key="1">
    <source>
        <dbReference type="Pfam" id="PF09362"/>
    </source>
</evidence>
<dbReference type="KEGG" id="kphy:AOZ06_09155"/>
<dbReference type="PANTHER" id="PTHR43662">
    <property type="match status" value="1"/>
</dbReference>
<dbReference type="Pfam" id="PF09362">
    <property type="entry name" value="DUF1996"/>
    <property type="match status" value="1"/>
</dbReference>
<dbReference type="RefSeq" id="WP_054289042.1">
    <property type="nucleotide sequence ID" value="NZ_CP012752.1"/>
</dbReference>
<dbReference type="Proteomes" id="UP000063699">
    <property type="component" value="Chromosome"/>
</dbReference>
<reference evidence="2 3" key="1">
    <citation type="submission" date="2015-07" db="EMBL/GenBank/DDBJ databases">
        <title>Genome sequencing of Kibdelosporangium phytohabitans.</title>
        <authorList>
            <person name="Qin S."/>
            <person name="Xing K."/>
        </authorList>
    </citation>
    <scope>NUCLEOTIDE SEQUENCE [LARGE SCALE GENOMIC DNA]</scope>
    <source>
        <strain evidence="2 3">KLBMP1111</strain>
    </source>
</reference>
<organism evidence="2 3">
    <name type="scientific">Kibdelosporangium phytohabitans</name>
    <dbReference type="NCBI Taxonomy" id="860235"/>
    <lineage>
        <taxon>Bacteria</taxon>
        <taxon>Bacillati</taxon>
        <taxon>Actinomycetota</taxon>
        <taxon>Actinomycetes</taxon>
        <taxon>Pseudonocardiales</taxon>
        <taxon>Pseudonocardiaceae</taxon>
        <taxon>Kibdelosporangium</taxon>
    </lineage>
</organism>
<dbReference type="EMBL" id="CP012752">
    <property type="protein sequence ID" value="ALG07071.1"/>
    <property type="molecule type" value="Genomic_DNA"/>
</dbReference>
<evidence type="ECO:0000313" key="3">
    <source>
        <dbReference type="Proteomes" id="UP000063699"/>
    </source>
</evidence>
<dbReference type="AlphaFoldDB" id="A0A0N7F2X8"/>
<name>A0A0N7F2X8_9PSEU</name>
<keyword evidence="3" id="KW-1185">Reference proteome</keyword>
<dbReference type="PANTHER" id="PTHR43662:SF3">
    <property type="entry name" value="DOMAIN PROTEIN, PUTATIVE (AFU_ORTHOLOGUE AFUA_6G11970)-RELATED"/>
    <property type="match status" value="1"/>
</dbReference>
<accession>A0A0N7F2X8</accession>
<protein>
    <recommendedName>
        <fullName evidence="1">DUF1996 domain-containing protein</fullName>
    </recommendedName>
</protein>
<proteinExistence type="predicted"/>
<dbReference type="InterPro" id="IPR018535">
    <property type="entry name" value="DUF1996"/>
</dbReference>
<dbReference type="STRING" id="860235.AOZ06_09155"/>
<sequence length="288" mass="31023">MKKTMNRRRLGTVFGLVAAVGALLTGGLSALSDHANAEPVRVAEFLAECPLSHRLPDDPIVLPKLAGASHSHDFFGNRSTNAHSDVTSLGGASGNCNPAPDISSYWVPTLYKGQNAIQASIVTFYYLGEGVNRPQDIRPTPFGLKIVAGNAKATGDGDSIARWSCLHAGHVPPSKNFVNCPAGTQLETYLDFPQCWNGRDLDSPDHKSHMAYPVAGGCPASHPVSVPKLRFVIRYPVNGDPSTFRLSSGTGHTYHGDFFNVWPPAEMERRVRDCLNAVIKCDHNGNHG</sequence>
<gene>
    <name evidence="2" type="ORF">AOZ06_09155</name>
</gene>
<dbReference type="OrthoDB" id="581239at2"/>